<evidence type="ECO:0000313" key="2">
    <source>
        <dbReference type="EMBL" id="NEY71120.1"/>
    </source>
</evidence>
<dbReference type="InterPro" id="IPR027417">
    <property type="entry name" value="P-loop_NTPase"/>
</dbReference>
<proteinExistence type="predicted"/>
<dbReference type="SUPFAM" id="SSF82771">
    <property type="entry name" value="GIY-YIG endonuclease"/>
    <property type="match status" value="1"/>
</dbReference>
<dbReference type="EMBL" id="JAAIWM010000001">
    <property type="protein sequence ID" value="NEY71120.1"/>
    <property type="molecule type" value="Genomic_DNA"/>
</dbReference>
<dbReference type="InterPro" id="IPR035901">
    <property type="entry name" value="GIY-YIG_endonuc_sf"/>
</dbReference>
<dbReference type="InterPro" id="IPR000305">
    <property type="entry name" value="GIY-YIG_endonuc"/>
</dbReference>
<gene>
    <name evidence="2" type="ORF">G4D63_05130</name>
</gene>
<dbReference type="Pfam" id="PF01541">
    <property type="entry name" value="GIY-YIG"/>
    <property type="match status" value="1"/>
</dbReference>
<dbReference type="SUPFAM" id="SSF52540">
    <property type="entry name" value="P-loop containing nucleoside triphosphate hydrolases"/>
    <property type="match status" value="1"/>
</dbReference>
<organism evidence="2 3">
    <name type="scientific">Bacillus mesophilus</name>
    <dbReference type="NCBI Taxonomy" id="1808955"/>
    <lineage>
        <taxon>Bacteria</taxon>
        <taxon>Bacillati</taxon>
        <taxon>Bacillota</taxon>
        <taxon>Bacilli</taxon>
        <taxon>Bacillales</taxon>
        <taxon>Bacillaceae</taxon>
        <taxon>Bacillus</taxon>
    </lineage>
</organism>
<dbReference type="Proteomes" id="UP000481043">
    <property type="component" value="Unassembled WGS sequence"/>
</dbReference>
<keyword evidence="3" id="KW-1185">Reference proteome</keyword>
<name>A0A6M0Q6P3_9BACI</name>
<sequence length="538" mass="63151">MSQVEIKTFPFNKDSLDSISNENYVDYPVVYFLNNNTTVYIGETVAVRNRMRDHLSNQERKSLEKMTFIIHEKFNQSATYNIETKLINYFLADERYKLQNKSQTTKSVMHNYYKKQYYNEELFTEIWNELLTRKIVDHSSSTIENKDIFKLSPFKELTIEQLELKNKIIEVCEQHIEDDQTFVFLIKGEAGVGKSVVLSSVFNKIQELSKEKSSVLYKTDNHLLVNHSEMLKTYKKIAGNVKALSKKSFDKPTSFINRRKNLKEKADIVLVDEAHLLLTKPDRYNNFNEENQLQEIIRHSKVVIAVYDDKQVLKMKSYWDESRLQDILGECNTEEPYILTNQFRMKASNQMVQWIDHFVKKKITSIPSNPNYDFRIFDSAAEMYKVIQEKNEQHELARIVSTFDYVHKKDGQDYYVEEEGFKLPWNADYGNETWAEKAGTIKEAGSIYTIQGFDLNYVGVILGPSISYDEKTDTLKILTENYKDTEAYRGKDEFEDSEKVKEKIILNSLNVLMKRGIKGLYIYASDEKLRDRLGKLKK</sequence>
<feature type="domain" description="GIY-YIG" evidence="1">
    <location>
        <begin position="26"/>
        <end position="98"/>
    </location>
</feature>
<dbReference type="RefSeq" id="WP_163178310.1">
    <property type="nucleotide sequence ID" value="NZ_JAAIWM010000001.1"/>
</dbReference>
<reference evidence="2 3" key="1">
    <citation type="submission" date="2020-02" db="EMBL/GenBank/DDBJ databases">
        <title>Bacillus aquiflavi sp. nov., isolated from yellow water of strong flavor Chinese baijiu in Yibin region of China.</title>
        <authorList>
            <person name="Xie J."/>
        </authorList>
    </citation>
    <scope>NUCLEOTIDE SEQUENCE [LARGE SCALE GENOMIC DNA]</scope>
    <source>
        <strain evidence="2 3">SA4</strain>
    </source>
</reference>
<evidence type="ECO:0000313" key="3">
    <source>
        <dbReference type="Proteomes" id="UP000481043"/>
    </source>
</evidence>
<dbReference type="AlphaFoldDB" id="A0A6M0Q6P3"/>
<dbReference type="PROSITE" id="PS50164">
    <property type="entry name" value="GIY_YIG"/>
    <property type="match status" value="1"/>
</dbReference>
<evidence type="ECO:0000259" key="1">
    <source>
        <dbReference type="PROSITE" id="PS50164"/>
    </source>
</evidence>
<comment type="caution">
    <text evidence="2">The sequence shown here is derived from an EMBL/GenBank/DDBJ whole genome shotgun (WGS) entry which is preliminary data.</text>
</comment>
<dbReference type="CDD" id="cd10439">
    <property type="entry name" value="GIY-YIG_COG3410"/>
    <property type="match status" value="1"/>
</dbReference>
<accession>A0A6M0Q6P3</accession>
<dbReference type="Pfam" id="PF09848">
    <property type="entry name" value="SLFN-g3_helicase"/>
    <property type="match status" value="1"/>
</dbReference>
<protein>
    <submittedName>
        <fullName evidence="2">DUF2075 domain-containing protein</fullName>
    </submittedName>
</protein>
<dbReference type="Gene3D" id="3.40.50.300">
    <property type="entry name" value="P-loop containing nucleotide triphosphate hydrolases"/>
    <property type="match status" value="1"/>
</dbReference>
<dbReference type="InterPro" id="IPR018647">
    <property type="entry name" value="SLFN_3-like_DNA/RNA_helicase"/>
</dbReference>